<dbReference type="Proteomes" id="UP000825935">
    <property type="component" value="Chromosome 7"/>
</dbReference>
<dbReference type="EMBL" id="CM035412">
    <property type="protein sequence ID" value="KAH7433673.1"/>
    <property type="molecule type" value="Genomic_DNA"/>
</dbReference>
<protein>
    <submittedName>
        <fullName evidence="8">Uncharacterized protein</fullName>
    </submittedName>
</protein>
<gene>
    <name evidence="8" type="ORF">KP509_07G080600</name>
</gene>
<evidence type="ECO:0000256" key="4">
    <source>
        <dbReference type="ARBA" id="ARBA00022729"/>
    </source>
</evidence>
<feature type="region of interest" description="Disordered" evidence="6">
    <location>
        <begin position="444"/>
        <end position="463"/>
    </location>
</feature>
<dbReference type="EMBL" id="CM035412">
    <property type="protein sequence ID" value="KAH7433675.1"/>
    <property type="molecule type" value="Genomic_DNA"/>
</dbReference>
<evidence type="ECO:0000256" key="7">
    <source>
        <dbReference type="SAM" id="Phobius"/>
    </source>
</evidence>
<keyword evidence="7" id="KW-0472">Membrane</keyword>
<dbReference type="OrthoDB" id="5135119at2759"/>
<dbReference type="InterPro" id="IPR017850">
    <property type="entry name" value="Alkaline_phosphatase_core_sf"/>
</dbReference>
<keyword evidence="5" id="KW-0378">Hydrolase</keyword>
<dbReference type="Pfam" id="PF04185">
    <property type="entry name" value="Phosphoesterase"/>
    <property type="match status" value="1"/>
</dbReference>
<organism evidence="8 9">
    <name type="scientific">Ceratopteris richardii</name>
    <name type="common">Triangle waterfern</name>
    <dbReference type="NCBI Taxonomy" id="49495"/>
    <lineage>
        <taxon>Eukaryota</taxon>
        <taxon>Viridiplantae</taxon>
        <taxon>Streptophyta</taxon>
        <taxon>Embryophyta</taxon>
        <taxon>Tracheophyta</taxon>
        <taxon>Polypodiopsida</taxon>
        <taxon>Polypodiidae</taxon>
        <taxon>Polypodiales</taxon>
        <taxon>Pteridineae</taxon>
        <taxon>Pteridaceae</taxon>
        <taxon>Parkerioideae</taxon>
        <taxon>Ceratopteris</taxon>
    </lineage>
</organism>
<evidence type="ECO:0000256" key="1">
    <source>
        <dbReference type="ARBA" id="ARBA00004613"/>
    </source>
</evidence>
<dbReference type="EMBL" id="CM035412">
    <property type="protein sequence ID" value="KAH7433674.1"/>
    <property type="molecule type" value="Genomic_DNA"/>
</dbReference>
<proteinExistence type="inferred from homology"/>
<dbReference type="GO" id="GO:0005576">
    <property type="term" value="C:extracellular region"/>
    <property type="evidence" value="ECO:0007669"/>
    <property type="project" value="UniProtKB-SubCell"/>
</dbReference>
<keyword evidence="3" id="KW-0964">Secreted</keyword>
<evidence type="ECO:0000256" key="3">
    <source>
        <dbReference type="ARBA" id="ARBA00022525"/>
    </source>
</evidence>
<accession>A0A8T2UJZ4</accession>
<keyword evidence="7" id="KW-1133">Transmembrane helix</keyword>
<dbReference type="FunFam" id="3.40.720.10:FF:000028">
    <property type="entry name" value="Non-specific phospholipase C1"/>
    <property type="match status" value="1"/>
</dbReference>
<evidence type="ECO:0000256" key="6">
    <source>
        <dbReference type="SAM" id="MobiDB-lite"/>
    </source>
</evidence>
<evidence type="ECO:0000313" key="9">
    <source>
        <dbReference type="Proteomes" id="UP000825935"/>
    </source>
</evidence>
<dbReference type="GO" id="GO:0042578">
    <property type="term" value="F:phosphoric ester hydrolase activity"/>
    <property type="evidence" value="ECO:0007669"/>
    <property type="project" value="UniProtKB-ARBA"/>
</dbReference>
<keyword evidence="4" id="KW-0732">Signal</keyword>
<dbReference type="InterPro" id="IPR007312">
    <property type="entry name" value="Phosphoesterase"/>
</dbReference>
<dbReference type="PANTHER" id="PTHR31956:SF1">
    <property type="entry name" value="NON-SPECIFIC PHOSPHOLIPASE C1"/>
    <property type="match status" value="1"/>
</dbReference>
<dbReference type="OMA" id="ECCSYMS"/>
<dbReference type="GO" id="GO:0009395">
    <property type="term" value="P:phospholipid catabolic process"/>
    <property type="evidence" value="ECO:0007669"/>
    <property type="project" value="TreeGrafter"/>
</dbReference>
<dbReference type="PANTHER" id="PTHR31956">
    <property type="entry name" value="NON-SPECIFIC PHOSPHOLIPASE C4-RELATED"/>
    <property type="match status" value="1"/>
</dbReference>
<dbReference type="EMBL" id="CM035412">
    <property type="protein sequence ID" value="KAH7433676.1"/>
    <property type="molecule type" value="Genomic_DNA"/>
</dbReference>
<dbReference type="FunFam" id="3.40.720.10:FF:000011">
    <property type="entry name" value="Non-specific phospholipase C1"/>
    <property type="match status" value="1"/>
</dbReference>
<keyword evidence="9" id="KW-1185">Reference proteome</keyword>
<evidence type="ECO:0000256" key="5">
    <source>
        <dbReference type="ARBA" id="ARBA00022801"/>
    </source>
</evidence>
<evidence type="ECO:0000313" key="8">
    <source>
        <dbReference type="EMBL" id="KAH7433674.1"/>
    </source>
</evidence>
<comment type="caution">
    <text evidence="8">The sequence shown here is derived from an EMBL/GenBank/DDBJ whole genome shotgun (WGS) entry which is preliminary data.</text>
</comment>
<comment type="similarity">
    <text evidence="2">Belongs to the bacterial phospholipase C family.</text>
</comment>
<sequence length="562" mass="63776">MPTFCDRSIPQEMDPFHALKRIHRLRPGFYLAFFVVLLLSPSTHVVGFKHIKQREVQGPIKTIVVLVMENRSFDHMLGWLKRLNPEIDGVTGHEWNPLNVHDPNSERVFFRDDSEFVDPDPGHSFQAIREQIFGGADTSAYPAPMNGFAQQAESMEPGFSRTVMSGFRPEIVSSYTSLAMEYAICDRWFASVPSSTQPNRFYVHSATSHGEMSNVRRDLVQGFPQKTIFDSIEESGLTYGIYYQNIPATLFFQSMRRIKSVRNFHKFELSFKRHAREGKLPNYVVLEQRYFDVQTAPANDDHPSHDVYQGQMLVKSVYETLRSSPQWNEMLFIITYDEHGGFYDHVPTPLRNVPNPDGMDGHIDYFSFGFDRLGVRVPTIFVSPWINKGTVLHGPNGPTESSQFEHSSLPATLKKIFNLTSDFLTSRDAWAGTFESILAERQTPRTDCPETLPSPMWPLRSSPPNENRMLSEFQEELVMLAYQLIGKSSLFENNVSMTVGEANTFVEDAVASFLEAGRIQLRSGVDEMSLVDVKLAAMLNKQACTGSICQRSRGHRGDGSIL</sequence>
<keyword evidence="7" id="KW-0812">Transmembrane</keyword>
<comment type="subcellular location">
    <subcellularLocation>
        <location evidence="1">Secreted</location>
    </subcellularLocation>
</comment>
<evidence type="ECO:0000256" key="2">
    <source>
        <dbReference type="ARBA" id="ARBA00009717"/>
    </source>
</evidence>
<feature type="transmembrane region" description="Helical" evidence="7">
    <location>
        <begin position="29"/>
        <end position="48"/>
    </location>
</feature>
<name>A0A8T2UJZ4_CERRI</name>
<dbReference type="AlphaFoldDB" id="A0A8T2UJZ4"/>
<reference evidence="8" key="1">
    <citation type="submission" date="2021-08" db="EMBL/GenBank/DDBJ databases">
        <title>WGS assembly of Ceratopteris richardii.</title>
        <authorList>
            <person name="Marchant D.B."/>
            <person name="Chen G."/>
            <person name="Jenkins J."/>
            <person name="Shu S."/>
            <person name="Leebens-Mack J."/>
            <person name="Grimwood J."/>
            <person name="Schmutz J."/>
            <person name="Soltis P."/>
            <person name="Soltis D."/>
            <person name="Chen Z.-H."/>
        </authorList>
    </citation>
    <scope>NUCLEOTIDE SEQUENCE</scope>
    <source>
        <strain evidence="8">Whitten #5841</strain>
        <tissue evidence="8">Leaf</tissue>
    </source>
</reference>
<dbReference type="Gene3D" id="3.40.720.10">
    <property type="entry name" value="Alkaline Phosphatase, subunit A"/>
    <property type="match status" value="2"/>
</dbReference>